<proteinExistence type="predicted"/>
<dbReference type="Gene3D" id="3.40.50.720">
    <property type="entry name" value="NAD(P)-binding Rossmann-like Domain"/>
    <property type="match status" value="1"/>
</dbReference>
<name>A0A9X2P9I5_9HYPH</name>
<reference evidence="1" key="1">
    <citation type="submission" date="2022-08" db="EMBL/GenBank/DDBJ databases">
        <authorList>
            <person name="Li F."/>
        </authorList>
    </citation>
    <scope>NUCLEOTIDE SEQUENCE</scope>
    <source>
        <strain evidence="1">MQZ15Z-1</strain>
    </source>
</reference>
<dbReference type="AlphaFoldDB" id="A0A9X2P9I5"/>
<dbReference type="RefSeq" id="WP_258731549.1">
    <property type="nucleotide sequence ID" value="NZ_JANTHZ010000002.1"/>
</dbReference>
<protein>
    <recommendedName>
        <fullName evidence="3">Saccharopine dehydrogenase NADP binding domain-containing protein</fullName>
    </recommendedName>
</protein>
<dbReference type="EMBL" id="JANTHZ010000002">
    <property type="protein sequence ID" value="MCS0494531.1"/>
    <property type="molecule type" value="Genomic_DNA"/>
</dbReference>
<evidence type="ECO:0008006" key="3">
    <source>
        <dbReference type="Google" id="ProtNLM"/>
    </source>
</evidence>
<dbReference type="Proteomes" id="UP001151088">
    <property type="component" value="Unassembled WGS sequence"/>
</dbReference>
<accession>A0A9X2P9I5</accession>
<evidence type="ECO:0000313" key="2">
    <source>
        <dbReference type="Proteomes" id="UP001151088"/>
    </source>
</evidence>
<evidence type="ECO:0000313" key="1">
    <source>
        <dbReference type="EMBL" id="MCS0494531.1"/>
    </source>
</evidence>
<gene>
    <name evidence="1" type="ORF">NVS89_05430</name>
</gene>
<comment type="caution">
    <text evidence="1">The sequence shown here is derived from an EMBL/GenBank/DDBJ whole genome shotgun (WGS) entry which is preliminary data.</text>
</comment>
<sequence length="360" mass="37789">MGEAEILIFGTGSFAARILFDLVAVATEPTRIVIAGRNADRLAWLAAAANARAGIFGTPATVLAERADLLEGDAGATVIARHRPKVIVQAASPQASSVIAATGNRWASLIAQAGLSLTTVFQAFLSAKVASATAEASPGSHFINCCYPDVANGVLKALGLPVTSGVGNVSILSSLFATSPAATGREVKVLAHYQTITPWRQSPPERRGPAPRVWIDDVEVEDVFATFRDVQLTREPVIDVSGAAGVPMMLAMAHGHDWRGHVPGPNGLPGGYPAAMRGGVLAIDPPSGIDAEAAISWNAAFEHRSGAFIDERNWLRYAGTVRDCLASVSPTLAEGFPVSALYEVHKEMTALRRRLEAQAA</sequence>
<organism evidence="1 2">
    <name type="scientific">Ancylobacter mangrovi</name>
    <dbReference type="NCBI Taxonomy" id="2972472"/>
    <lineage>
        <taxon>Bacteria</taxon>
        <taxon>Pseudomonadati</taxon>
        <taxon>Pseudomonadota</taxon>
        <taxon>Alphaproteobacteria</taxon>
        <taxon>Hyphomicrobiales</taxon>
        <taxon>Xanthobacteraceae</taxon>
        <taxon>Ancylobacter</taxon>
    </lineage>
</organism>
<keyword evidence="2" id="KW-1185">Reference proteome</keyword>